<feature type="transmembrane region" description="Helical" evidence="4">
    <location>
        <begin position="40"/>
        <end position="59"/>
    </location>
</feature>
<dbReference type="RefSeq" id="WP_323356667.1">
    <property type="nucleotide sequence ID" value="NZ_JAYGHY010000022.1"/>
</dbReference>
<dbReference type="SUPFAM" id="SSF111369">
    <property type="entry name" value="HlyD-like secretion proteins"/>
    <property type="match status" value="3"/>
</dbReference>
<proteinExistence type="predicted"/>
<feature type="coiled-coil region" evidence="3">
    <location>
        <begin position="110"/>
        <end position="183"/>
    </location>
</feature>
<evidence type="ECO:0000256" key="1">
    <source>
        <dbReference type="ARBA" id="ARBA00004196"/>
    </source>
</evidence>
<evidence type="ECO:0000313" key="6">
    <source>
        <dbReference type="EMBL" id="MEA5442600.1"/>
    </source>
</evidence>
<dbReference type="PANTHER" id="PTHR32347:SF23">
    <property type="entry name" value="BLL5650 PROTEIN"/>
    <property type="match status" value="1"/>
</dbReference>
<dbReference type="InterPro" id="IPR050465">
    <property type="entry name" value="UPF0194_transport"/>
</dbReference>
<dbReference type="InterPro" id="IPR058625">
    <property type="entry name" value="MdtA-like_BSH"/>
</dbReference>
<dbReference type="Proteomes" id="UP001302329">
    <property type="component" value="Unassembled WGS sequence"/>
</dbReference>
<organism evidence="6 7">
    <name type="scientific">Cyanobium gracile UHCC 0281</name>
    <dbReference type="NCBI Taxonomy" id="3110309"/>
    <lineage>
        <taxon>Bacteria</taxon>
        <taxon>Bacillati</taxon>
        <taxon>Cyanobacteriota</taxon>
        <taxon>Cyanophyceae</taxon>
        <taxon>Synechococcales</taxon>
        <taxon>Prochlorococcaceae</taxon>
        <taxon>Cyanobium</taxon>
    </lineage>
</organism>
<keyword evidence="2 3" id="KW-0175">Coiled coil</keyword>
<comment type="subcellular location">
    <subcellularLocation>
        <location evidence="1">Cell envelope</location>
    </subcellularLocation>
</comment>
<comment type="caution">
    <text evidence="6">The sequence shown here is derived from an EMBL/GenBank/DDBJ whole genome shotgun (WGS) entry which is preliminary data.</text>
</comment>
<evidence type="ECO:0000259" key="5">
    <source>
        <dbReference type="Pfam" id="PF25917"/>
    </source>
</evidence>
<dbReference type="PRINTS" id="PR01490">
    <property type="entry name" value="RTXTOXIND"/>
</dbReference>
<name>A0ABU5SVQ4_9CYAN</name>
<keyword evidence="7" id="KW-1185">Reference proteome</keyword>
<evidence type="ECO:0000313" key="7">
    <source>
        <dbReference type="Proteomes" id="UP001302329"/>
    </source>
</evidence>
<dbReference type="Gene3D" id="2.40.30.170">
    <property type="match status" value="1"/>
</dbReference>
<evidence type="ECO:0000256" key="3">
    <source>
        <dbReference type="SAM" id="Coils"/>
    </source>
</evidence>
<sequence length="414" mass="44725">MPRGRWPPQDHPIAVAPIAADHPNPRLPKLLGRLSSRPRLLIGAGAGLMLIGLAAWLSMGRSSAGALRLSGRIEGYETDVGAKVGGRVEEVTVREGNAVVPGQLLVRLDDEEVQAQLRAAQARVAVARQRELDARSQIQVAQSRIDESRLNRSQAEQDNRGRLLQAQANLATAEARLEEGQARLRLARVTAGRTERLTLEGATSRQTLDQDRTAYESAAATVKALGREVEAARGALTLARTSTFNPAIRSAQLEALRRQLEQARAQLKASAAEVRAAQADAQQIRVQRAYLTVKAPIRGVVISRSVEPGAVVSNGRTLLTLLDPATVYLRGFIPEGDIGRVRTGQEARVFLDSAPDRPLVAKVAEIDAQASFTPENIYFQKDRVRQVFGVKLAITAPGGYAKPGMPADAEIITR</sequence>
<dbReference type="Pfam" id="PF25917">
    <property type="entry name" value="BSH_RND"/>
    <property type="match status" value="1"/>
</dbReference>
<accession>A0ABU5SVQ4</accession>
<keyword evidence="4" id="KW-0812">Transmembrane</keyword>
<keyword evidence="4" id="KW-1133">Transmembrane helix</keyword>
<reference evidence="6 7" key="1">
    <citation type="submission" date="2023-12" db="EMBL/GenBank/DDBJ databases">
        <title>Baltic Sea Cyanobacteria.</title>
        <authorList>
            <person name="Delbaje E."/>
            <person name="Fewer D.P."/>
            <person name="Shishido T.K."/>
        </authorList>
    </citation>
    <scope>NUCLEOTIDE SEQUENCE [LARGE SCALE GENOMIC DNA]</scope>
    <source>
        <strain evidence="6 7">UHCC 0281</strain>
    </source>
</reference>
<keyword evidence="4" id="KW-0472">Membrane</keyword>
<feature type="coiled-coil region" evidence="3">
    <location>
        <begin position="250"/>
        <end position="280"/>
    </location>
</feature>
<evidence type="ECO:0000256" key="4">
    <source>
        <dbReference type="SAM" id="Phobius"/>
    </source>
</evidence>
<feature type="domain" description="Multidrug resistance protein MdtA-like barrel-sandwich hybrid" evidence="5">
    <location>
        <begin position="79"/>
        <end position="319"/>
    </location>
</feature>
<dbReference type="Gene3D" id="1.10.287.470">
    <property type="entry name" value="Helix hairpin bin"/>
    <property type="match status" value="1"/>
</dbReference>
<protein>
    <submittedName>
        <fullName evidence="6">HlyD family efflux transporter periplasmic adaptor subunit</fullName>
    </submittedName>
</protein>
<evidence type="ECO:0000256" key="2">
    <source>
        <dbReference type="ARBA" id="ARBA00023054"/>
    </source>
</evidence>
<gene>
    <name evidence="6" type="ORF">VB739_08550</name>
</gene>
<dbReference type="EMBL" id="JAYGHY010000022">
    <property type="protein sequence ID" value="MEA5442600.1"/>
    <property type="molecule type" value="Genomic_DNA"/>
</dbReference>
<dbReference type="PANTHER" id="PTHR32347">
    <property type="entry name" value="EFFLUX SYSTEM COMPONENT YKNX-RELATED"/>
    <property type="match status" value="1"/>
</dbReference>
<dbReference type="Gene3D" id="2.40.50.100">
    <property type="match status" value="2"/>
</dbReference>